<evidence type="ECO:0000256" key="13">
    <source>
        <dbReference type="SAM" id="Coils"/>
    </source>
</evidence>
<dbReference type="InterPro" id="IPR023033">
    <property type="entry name" value="Ala_tRNA_ligase_euk/bac"/>
</dbReference>
<dbReference type="Gene3D" id="3.30.930.10">
    <property type="entry name" value="Bira Bifunctional Protein, Domain 2"/>
    <property type="match status" value="1"/>
</dbReference>
<evidence type="ECO:0000313" key="15">
    <source>
        <dbReference type="EMBL" id="CAD8970737.1"/>
    </source>
</evidence>
<dbReference type="SMART" id="SM00863">
    <property type="entry name" value="tRNA_SAD"/>
    <property type="match status" value="1"/>
</dbReference>
<dbReference type="InterPro" id="IPR018164">
    <property type="entry name" value="Ala-tRNA-synth_IIc_N"/>
</dbReference>
<dbReference type="NCBIfam" id="TIGR00344">
    <property type="entry name" value="alaS"/>
    <property type="match status" value="1"/>
</dbReference>
<evidence type="ECO:0000256" key="1">
    <source>
        <dbReference type="ARBA" id="ARBA00008429"/>
    </source>
</evidence>
<comment type="domain">
    <text evidence="12">Consists of three domains; the N-terminal catalytic domain, the editing domain and the C-terminal C-Ala domain. The editing domain removes incorrectly charged amino acids, while the C-Ala domain, along with tRNA(Ala), serves as a bridge to cooperatively bring together the editing and aminoacylation centers thus stimulating deacylation of misacylated tRNAs.</text>
</comment>
<dbReference type="InterPro" id="IPR050058">
    <property type="entry name" value="Ala-tRNA_ligase"/>
</dbReference>
<comment type="subcellular location">
    <subcellularLocation>
        <location evidence="12">Mitochondrion</location>
    </subcellularLocation>
    <subcellularLocation>
        <location evidence="12">Cytoplasm</location>
    </subcellularLocation>
</comment>
<dbReference type="Gene3D" id="3.30.980.10">
    <property type="entry name" value="Threonyl-trna Synthetase, Chain A, domain 2"/>
    <property type="match status" value="1"/>
</dbReference>
<dbReference type="Gene3D" id="2.40.30.130">
    <property type="match status" value="1"/>
</dbReference>
<evidence type="ECO:0000256" key="6">
    <source>
        <dbReference type="ARBA" id="ARBA00022833"/>
    </source>
</evidence>
<dbReference type="Pfam" id="PF01411">
    <property type="entry name" value="tRNA-synt_2c"/>
    <property type="match status" value="1"/>
</dbReference>
<dbReference type="SUPFAM" id="SSF55681">
    <property type="entry name" value="Class II aaRS and biotin synthetases"/>
    <property type="match status" value="1"/>
</dbReference>
<dbReference type="EMBL" id="HBFX01036032">
    <property type="protein sequence ID" value="CAD8970737.1"/>
    <property type="molecule type" value="Transcribed_RNA"/>
</dbReference>
<comment type="function">
    <text evidence="12">Catalyzes the attachment of alanine to tRNA(Ala) in a two-step reaction: alanine is first activated by ATP to form Ala-AMP and then transferred to the acceptor end of tRNA(Ala). Also edits incorrectly charged tRNA(Ala) via its editing domain.</text>
</comment>
<feature type="binding site" evidence="12">
    <location>
        <position position="622"/>
    </location>
    <ligand>
        <name>Zn(2+)</name>
        <dbReference type="ChEBI" id="CHEBI:29105"/>
    </ligand>
</feature>
<gene>
    <name evidence="15" type="ORF">HAND00432_LOCUS21736</name>
</gene>
<dbReference type="FunFam" id="3.30.930.10:FF:000011">
    <property type="entry name" value="Alanine--tRNA ligase, cytoplasmic"/>
    <property type="match status" value="1"/>
</dbReference>
<feature type="coiled-coil region" evidence="13">
    <location>
        <begin position="829"/>
        <end position="856"/>
    </location>
</feature>
<dbReference type="InterPro" id="IPR045864">
    <property type="entry name" value="aa-tRNA-synth_II/BPL/LPL"/>
</dbReference>
<reference evidence="15" key="1">
    <citation type="submission" date="2021-01" db="EMBL/GenBank/DDBJ databases">
        <authorList>
            <person name="Corre E."/>
            <person name="Pelletier E."/>
            <person name="Niang G."/>
            <person name="Scheremetjew M."/>
            <person name="Finn R."/>
            <person name="Kale V."/>
            <person name="Holt S."/>
            <person name="Cochrane G."/>
            <person name="Meng A."/>
            <person name="Brown T."/>
            <person name="Cohen L."/>
        </authorList>
    </citation>
    <scope>NUCLEOTIDE SEQUENCE</scope>
    <source>
        <strain evidence="15">CCMP644</strain>
    </source>
</reference>
<organism evidence="15">
    <name type="scientific">Hemiselmis andersenii</name>
    <name type="common">Cryptophyte alga</name>
    <dbReference type="NCBI Taxonomy" id="464988"/>
    <lineage>
        <taxon>Eukaryota</taxon>
        <taxon>Cryptophyceae</taxon>
        <taxon>Cryptomonadales</taxon>
        <taxon>Hemiselmidaceae</taxon>
        <taxon>Hemiselmis</taxon>
    </lineage>
</organism>
<dbReference type="InterPro" id="IPR003156">
    <property type="entry name" value="DHHA1_dom"/>
</dbReference>
<dbReference type="PROSITE" id="PS50860">
    <property type="entry name" value="AA_TRNA_LIGASE_II_ALA"/>
    <property type="match status" value="1"/>
</dbReference>
<dbReference type="SUPFAM" id="SSF55186">
    <property type="entry name" value="ThrRS/AlaRS common domain"/>
    <property type="match status" value="1"/>
</dbReference>
<keyword evidence="5 12" id="KW-0547">Nucleotide-binding</keyword>
<comment type="similarity">
    <text evidence="1">Belongs to the class-II aminoacyl-tRNA synthetase family. Alax-L subfamily.</text>
</comment>
<feature type="domain" description="Alanyl-transfer RNA synthetases family profile" evidence="14">
    <location>
        <begin position="17"/>
        <end position="788"/>
    </location>
</feature>
<dbReference type="GO" id="GO:0008270">
    <property type="term" value="F:zinc ion binding"/>
    <property type="evidence" value="ECO:0007669"/>
    <property type="project" value="UniProtKB-UniRule"/>
</dbReference>
<keyword evidence="10 12" id="KW-0030">Aminoacyl-tRNA synthetase</keyword>
<dbReference type="GO" id="GO:0070143">
    <property type="term" value="P:mitochondrial alanyl-tRNA aminoacylation"/>
    <property type="evidence" value="ECO:0007669"/>
    <property type="project" value="UniProtKB-UniRule"/>
</dbReference>
<keyword evidence="2 12" id="KW-0820">tRNA-binding</keyword>
<dbReference type="SUPFAM" id="SSF50447">
    <property type="entry name" value="Translation proteins"/>
    <property type="match status" value="1"/>
</dbReference>
<comment type="cofactor">
    <cofactor evidence="12">
        <name>Zn(2+)</name>
        <dbReference type="ChEBI" id="CHEBI:29105"/>
    </cofactor>
    <text evidence="12">Binds 1 zinc ion per subunit.</text>
</comment>
<keyword evidence="3 12" id="KW-0436">Ligase</keyword>
<sequence length="978" mass="106224">MSGGPTMKADGAEDVKWSAQKVRDTFFEYFKEKQAHTFVKSSPVVPLDDPTLLFCNAGMNQFKPVFLGQLDPSSPIAGVTRAVNTQKCIRAGGKHNDLDDVGMDTYHHTFFEMMGTWSFGDYFKEEAIAWAWEILTETYGISPDRLYATYCEGDEHLGGGTGPDLETRNIWLKYLPEDKVLPGSMKDNFWEMGDSGPCGPCTELHYDRIGGRNAADLVNMDDPDVLEIWNVVFIQMFRNKDKSLTILPGKHVDTGMGLERITSILQDKRSNYDSDIFVPIFEAIAKKTGIRPYTGKVGKEDTDGVDMAYRVVADHIRTLTISINDGALPGSDGRNYVVRRVLRRGVRYARQYLFPQGAHYEAGFFAGLVPLVVELLGDAFPELKLNPATGFTPEKVAEIVLEEEASFVRTLDKGIQQFEKFAEQDKASGSLSGPHTFQLYDTFGFPVDLTLLMAEEKGMQVDMEAYALCMAEQKAKSRGEGKEGSKTVVLEAEQTDKIANEMGVKPTDDGAKYDWQSKGTGPKISAKVMAIFDGKAFVDAVPEGDLVGIVLDCTSFYAEAGGQLFDTGKITTADGSFTVSNVQKYGGFVLHSGELGYGSIKKGDAVTLEVDYERRSLIASNHTTTHLLNYALRKVLVGSTVDQRGSVCGPDKLRFDFSHSKPVTGDEVAKVQTIVREMIKAECDVQKQESPLAGAKQIKALRAVFGEVYPDPVRVVSVGPAEHSVAKLLAEPTNDEWDKLSVEFCGGTHLDNTREAEGFVVVMEEGTAKGVRRIVAYTKDAAARAAQAAGDYEQRIATAGSMTDMVALDVEISSLRNGLDAEPMDYARKEAIKKSIDKLKDRVIAAEKELVKAKAAAAEAWAKGLDVSGKKFVVEVVDVEGDVKAMDTAMKAVNTKAPELPAAFLSRNKAGDKVSCLVVVPKALAGTVDAKDWLNAALGECGGKGGGKPDRAQGAAKDATNFDKAVAAATAYASGKLA</sequence>
<dbReference type="CDD" id="cd00673">
    <property type="entry name" value="AlaRS_core"/>
    <property type="match status" value="1"/>
</dbReference>
<dbReference type="GO" id="GO:0005739">
    <property type="term" value="C:mitochondrion"/>
    <property type="evidence" value="ECO:0007669"/>
    <property type="project" value="UniProtKB-SubCell"/>
</dbReference>
<keyword evidence="8 12" id="KW-0694">RNA-binding</keyword>
<dbReference type="PANTHER" id="PTHR11777">
    <property type="entry name" value="ALANYL-TRNA SYNTHETASE"/>
    <property type="match status" value="1"/>
</dbReference>
<dbReference type="Pfam" id="PF02272">
    <property type="entry name" value="DHHA1"/>
    <property type="match status" value="1"/>
</dbReference>
<feature type="binding site" evidence="12">
    <location>
        <position position="749"/>
    </location>
    <ligand>
        <name>Zn(2+)</name>
        <dbReference type="ChEBI" id="CHEBI:29105"/>
    </ligand>
</feature>
<keyword evidence="4 12" id="KW-0479">Metal-binding</keyword>
<dbReference type="InterPro" id="IPR002318">
    <property type="entry name" value="Ala-tRNA-lgiase_IIc"/>
</dbReference>
<dbReference type="GO" id="GO:0005524">
    <property type="term" value="F:ATP binding"/>
    <property type="evidence" value="ECO:0007669"/>
    <property type="project" value="UniProtKB-UniRule"/>
</dbReference>
<evidence type="ECO:0000256" key="2">
    <source>
        <dbReference type="ARBA" id="ARBA00022555"/>
    </source>
</evidence>
<dbReference type="InterPro" id="IPR018162">
    <property type="entry name" value="Ala-tRNA-ligase_IIc_anticod-bd"/>
</dbReference>
<dbReference type="GO" id="GO:0004813">
    <property type="term" value="F:alanine-tRNA ligase activity"/>
    <property type="evidence" value="ECO:0007669"/>
    <property type="project" value="UniProtKB-UniRule"/>
</dbReference>
<keyword evidence="6 12" id="KW-0862">Zinc</keyword>
<keyword evidence="13" id="KW-0175">Coiled coil</keyword>
<keyword evidence="12" id="KW-0963">Cytoplasm</keyword>
<protein>
    <recommendedName>
        <fullName evidence="12">Alanine--tRNA ligase</fullName>
        <ecNumber evidence="12">6.1.1.7</ecNumber>
    </recommendedName>
    <alternativeName>
        <fullName evidence="12">Alanyl-tRNA synthetase</fullName>
        <shortName evidence="12">AlaRS</shortName>
    </alternativeName>
</protein>
<dbReference type="Pfam" id="PF07973">
    <property type="entry name" value="tRNA_SAD"/>
    <property type="match status" value="1"/>
</dbReference>
<evidence type="ECO:0000256" key="3">
    <source>
        <dbReference type="ARBA" id="ARBA00022598"/>
    </source>
</evidence>
<keyword evidence="12" id="KW-0496">Mitochondrion</keyword>
<dbReference type="PANTHER" id="PTHR11777:SF9">
    <property type="entry name" value="ALANINE--TRNA LIGASE, CYTOPLASMIC"/>
    <property type="match status" value="1"/>
</dbReference>
<keyword evidence="7 12" id="KW-0067">ATP-binding</keyword>
<dbReference type="GO" id="GO:0000049">
    <property type="term" value="F:tRNA binding"/>
    <property type="evidence" value="ECO:0007669"/>
    <property type="project" value="UniProtKB-KW"/>
</dbReference>
<dbReference type="GO" id="GO:0002161">
    <property type="term" value="F:aminoacyl-tRNA deacylase activity"/>
    <property type="evidence" value="ECO:0007669"/>
    <property type="project" value="TreeGrafter"/>
</dbReference>
<keyword evidence="9 12" id="KW-0648">Protein biosynthesis</keyword>
<proteinExistence type="inferred from homology"/>
<accession>A0A7S1H6A0</accession>
<dbReference type="InterPro" id="IPR018163">
    <property type="entry name" value="Thr/Ala-tRNA-synth_IIc_edit"/>
</dbReference>
<comment type="catalytic activity">
    <reaction evidence="11 12">
        <text>tRNA(Ala) + L-alanine + ATP = L-alanyl-tRNA(Ala) + AMP + diphosphate</text>
        <dbReference type="Rhea" id="RHEA:12540"/>
        <dbReference type="Rhea" id="RHEA-COMP:9657"/>
        <dbReference type="Rhea" id="RHEA-COMP:9923"/>
        <dbReference type="ChEBI" id="CHEBI:30616"/>
        <dbReference type="ChEBI" id="CHEBI:33019"/>
        <dbReference type="ChEBI" id="CHEBI:57972"/>
        <dbReference type="ChEBI" id="CHEBI:78442"/>
        <dbReference type="ChEBI" id="CHEBI:78497"/>
        <dbReference type="ChEBI" id="CHEBI:456215"/>
        <dbReference type="EC" id="6.1.1.7"/>
    </reaction>
</comment>
<dbReference type="PRINTS" id="PR00980">
    <property type="entry name" value="TRNASYNTHALA"/>
</dbReference>
<dbReference type="SUPFAM" id="SSF101353">
    <property type="entry name" value="Putative anticodon-binding domain of alanyl-tRNA synthetase (AlaRS)"/>
    <property type="match status" value="1"/>
</dbReference>
<evidence type="ECO:0000259" key="14">
    <source>
        <dbReference type="PROSITE" id="PS50860"/>
    </source>
</evidence>
<dbReference type="Gene3D" id="3.10.310.40">
    <property type="match status" value="1"/>
</dbReference>
<dbReference type="InterPro" id="IPR009000">
    <property type="entry name" value="Transl_B-barrel_sf"/>
</dbReference>
<evidence type="ECO:0000256" key="10">
    <source>
        <dbReference type="ARBA" id="ARBA00023146"/>
    </source>
</evidence>
<comment type="subunit">
    <text evidence="12">Monomer.</text>
</comment>
<evidence type="ECO:0000256" key="11">
    <source>
        <dbReference type="ARBA" id="ARBA00048300"/>
    </source>
</evidence>
<evidence type="ECO:0000256" key="7">
    <source>
        <dbReference type="ARBA" id="ARBA00022840"/>
    </source>
</evidence>
<dbReference type="HAMAP" id="MF_00036_B">
    <property type="entry name" value="Ala_tRNA_synth_B"/>
    <property type="match status" value="1"/>
</dbReference>
<evidence type="ECO:0000256" key="12">
    <source>
        <dbReference type="HAMAP-Rule" id="MF_03133"/>
    </source>
</evidence>
<evidence type="ECO:0000256" key="8">
    <source>
        <dbReference type="ARBA" id="ARBA00022884"/>
    </source>
</evidence>
<feature type="binding site" evidence="12">
    <location>
        <position position="745"/>
    </location>
    <ligand>
        <name>Zn(2+)</name>
        <dbReference type="ChEBI" id="CHEBI:29105"/>
    </ligand>
</feature>
<dbReference type="InterPro" id="IPR018165">
    <property type="entry name" value="Ala-tRNA-synth_IIc_core"/>
</dbReference>
<dbReference type="InterPro" id="IPR012947">
    <property type="entry name" value="tRNA_SAD"/>
</dbReference>
<feature type="binding site" evidence="12">
    <location>
        <position position="626"/>
    </location>
    <ligand>
        <name>Zn(2+)</name>
        <dbReference type="ChEBI" id="CHEBI:29105"/>
    </ligand>
</feature>
<dbReference type="FunFam" id="3.10.310.40:FF:000001">
    <property type="entry name" value="Alanine--tRNA ligase"/>
    <property type="match status" value="1"/>
</dbReference>
<evidence type="ECO:0000256" key="4">
    <source>
        <dbReference type="ARBA" id="ARBA00022723"/>
    </source>
</evidence>
<dbReference type="AlphaFoldDB" id="A0A7S1H6A0"/>
<name>A0A7S1H6A0_HEMAN</name>
<dbReference type="FunFam" id="3.30.980.10:FF:000004">
    <property type="entry name" value="Alanine--tRNA ligase, cytoplasmic"/>
    <property type="match status" value="1"/>
</dbReference>
<evidence type="ECO:0000256" key="5">
    <source>
        <dbReference type="ARBA" id="ARBA00022741"/>
    </source>
</evidence>
<dbReference type="EC" id="6.1.1.7" evidence="12"/>
<evidence type="ECO:0000256" key="9">
    <source>
        <dbReference type="ARBA" id="ARBA00022917"/>
    </source>
</evidence>